<gene>
    <name evidence="4" type="ORF">ABDK96_10295</name>
</gene>
<protein>
    <submittedName>
        <fullName evidence="4">Tripartite tricarboxylate transporter TctB family protein</fullName>
    </submittedName>
</protein>
<dbReference type="InterPro" id="IPR009936">
    <property type="entry name" value="DUF1468"/>
</dbReference>
<dbReference type="Proteomes" id="UP001484097">
    <property type="component" value="Unassembled WGS sequence"/>
</dbReference>
<evidence type="ECO:0000259" key="3">
    <source>
        <dbReference type="Pfam" id="PF07331"/>
    </source>
</evidence>
<keyword evidence="2" id="KW-0812">Transmembrane</keyword>
<proteinExistence type="predicted"/>
<evidence type="ECO:0000313" key="4">
    <source>
        <dbReference type="EMBL" id="MEO9248073.1"/>
    </source>
</evidence>
<comment type="caution">
    <text evidence="4">The sequence shown here is derived from an EMBL/GenBank/DDBJ whole genome shotgun (WGS) entry which is preliminary data.</text>
</comment>
<evidence type="ECO:0000256" key="2">
    <source>
        <dbReference type="SAM" id="Phobius"/>
    </source>
</evidence>
<feature type="transmembrane region" description="Helical" evidence="2">
    <location>
        <begin position="157"/>
        <end position="174"/>
    </location>
</feature>
<feature type="transmembrane region" description="Helical" evidence="2">
    <location>
        <begin position="30"/>
        <end position="53"/>
    </location>
</feature>
<organism evidence="4 5">
    <name type="scientific">Citricoccus nitrophenolicus</name>
    <dbReference type="NCBI Taxonomy" id="863575"/>
    <lineage>
        <taxon>Bacteria</taxon>
        <taxon>Bacillati</taxon>
        <taxon>Actinomycetota</taxon>
        <taxon>Actinomycetes</taxon>
        <taxon>Micrococcales</taxon>
        <taxon>Micrococcaceae</taxon>
        <taxon>Citricoccus</taxon>
    </lineage>
</organism>
<dbReference type="Pfam" id="PF07331">
    <property type="entry name" value="TctB"/>
    <property type="match status" value="1"/>
</dbReference>
<name>A0ABV0IIS9_9MICC</name>
<reference evidence="4 5" key="1">
    <citation type="submission" date="2024-05" db="EMBL/GenBank/DDBJ databases">
        <authorList>
            <person name="Yi C."/>
        </authorList>
    </citation>
    <scope>NUCLEOTIDE SEQUENCE [LARGE SCALE GENOMIC DNA]</scope>
    <source>
        <strain evidence="4 5">XS13</strain>
    </source>
</reference>
<evidence type="ECO:0000256" key="1">
    <source>
        <dbReference type="SAM" id="MobiDB-lite"/>
    </source>
</evidence>
<feature type="transmembrane region" description="Helical" evidence="2">
    <location>
        <begin position="65"/>
        <end position="84"/>
    </location>
</feature>
<keyword evidence="2" id="KW-0472">Membrane</keyword>
<sequence>MMTDAERQHEVSAADSPMREHAADPVRQNYVGMAFLVFLALLGIAYVGMSLSYGWSAETNPLGPGAAPAALGILLIAGCLVLLVQEVRSHRRAIAAAAQGIPPSEAAAPGVRDLVKPVLILLIVVAGLMLTPVVGMMIAMPLVVLAIALFVEKLKPVPALIMAAVTAVMLWLVFQQLLSIRFPTNLIGL</sequence>
<keyword evidence="2" id="KW-1133">Transmembrane helix</keyword>
<accession>A0ABV0IIS9</accession>
<keyword evidence="5" id="KW-1185">Reference proteome</keyword>
<feature type="domain" description="DUF1468" evidence="3">
    <location>
        <begin position="35"/>
        <end position="183"/>
    </location>
</feature>
<evidence type="ECO:0000313" key="5">
    <source>
        <dbReference type="Proteomes" id="UP001484097"/>
    </source>
</evidence>
<dbReference type="RefSeq" id="WP_347920691.1">
    <property type="nucleotide sequence ID" value="NZ_JBDXMX010000004.1"/>
</dbReference>
<feature type="transmembrane region" description="Helical" evidence="2">
    <location>
        <begin position="118"/>
        <end position="151"/>
    </location>
</feature>
<dbReference type="EMBL" id="JBDXMX010000004">
    <property type="protein sequence ID" value="MEO9248073.1"/>
    <property type="molecule type" value="Genomic_DNA"/>
</dbReference>
<feature type="region of interest" description="Disordered" evidence="1">
    <location>
        <begin position="1"/>
        <end position="20"/>
    </location>
</feature>